<feature type="signal peptide" evidence="2">
    <location>
        <begin position="1"/>
        <end position="16"/>
    </location>
</feature>
<sequence length="126" mass="12454">MKFCTVLLFAVSATAGVLDLSFQKRRVTHDPEAATIEAPRALELAIKVRNANKKGGGDGNNIGAAANGTSVESSASNSTSIIDTRAAANSTSSSSPVRGSAAAAAGSNSTLTNSKASAGNATNSLG</sequence>
<proteinExistence type="predicted"/>
<evidence type="ECO:0000313" key="3">
    <source>
        <dbReference type="EMBL" id="KAK8848648.1"/>
    </source>
</evidence>
<dbReference type="EMBL" id="JAPCWZ010000010">
    <property type="protein sequence ID" value="KAK8848648.1"/>
    <property type="molecule type" value="Genomic_DNA"/>
</dbReference>
<evidence type="ECO:0000256" key="2">
    <source>
        <dbReference type="SAM" id="SignalP"/>
    </source>
</evidence>
<feature type="chain" id="PRO_5046892655" evidence="2">
    <location>
        <begin position="17"/>
        <end position="126"/>
    </location>
</feature>
<name>A0ABR2HKG3_9PEZI</name>
<accession>A0ABR2HKG3</accession>
<dbReference type="Proteomes" id="UP001390339">
    <property type="component" value="Unassembled WGS sequence"/>
</dbReference>
<feature type="region of interest" description="Disordered" evidence="1">
    <location>
        <begin position="51"/>
        <end position="126"/>
    </location>
</feature>
<feature type="compositionally biased region" description="Low complexity" evidence="1">
    <location>
        <begin position="61"/>
        <end position="114"/>
    </location>
</feature>
<feature type="compositionally biased region" description="Polar residues" evidence="1">
    <location>
        <begin position="115"/>
        <end position="126"/>
    </location>
</feature>
<protein>
    <submittedName>
        <fullName evidence="3">Uncharacterized protein</fullName>
    </submittedName>
</protein>
<evidence type="ECO:0000313" key="4">
    <source>
        <dbReference type="Proteomes" id="UP001390339"/>
    </source>
</evidence>
<keyword evidence="4" id="KW-1185">Reference proteome</keyword>
<evidence type="ECO:0000256" key="1">
    <source>
        <dbReference type="SAM" id="MobiDB-lite"/>
    </source>
</evidence>
<keyword evidence="2" id="KW-0732">Signal</keyword>
<reference evidence="3 4" key="1">
    <citation type="journal article" date="2024" name="IMA Fungus">
        <title>Apiospora arundinis, a panoply of carbohydrate-active enzymes and secondary metabolites.</title>
        <authorList>
            <person name="Sorensen T."/>
            <person name="Petersen C."/>
            <person name="Muurmann A.T."/>
            <person name="Christiansen J.V."/>
            <person name="Brundto M.L."/>
            <person name="Overgaard C.K."/>
            <person name="Boysen A.T."/>
            <person name="Wollenberg R.D."/>
            <person name="Larsen T.O."/>
            <person name="Sorensen J.L."/>
            <person name="Nielsen K.L."/>
            <person name="Sondergaard T.E."/>
        </authorList>
    </citation>
    <scope>NUCLEOTIDE SEQUENCE [LARGE SCALE GENOMIC DNA]</scope>
    <source>
        <strain evidence="3 4">AAU 773</strain>
    </source>
</reference>
<comment type="caution">
    <text evidence="3">The sequence shown here is derived from an EMBL/GenBank/DDBJ whole genome shotgun (WGS) entry which is preliminary data.</text>
</comment>
<organism evidence="3 4">
    <name type="scientific">Apiospora arundinis</name>
    <dbReference type="NCBI Taxonomy" id="335852"/>
    <lineage>
        <taxon>Eukaryota</taxon>
        <taxon>Fungi</taxon>
        <taxon>Dikarya</taxon>
        <taxon>Ascomycota</taxon>
        <taxon>Pezizomycotina</taxon>
        <taxon>Sordariomycetes</taxon>
        <taxon>Xylariomycetidae</taxon>
        <taxon>Amphisphaeriales</taxon>
        <taxon>Apiosporaceae</taxon>
        <taxon>Apiospora</taxon>
    </lineage>
</organism>
<gene>
    <name evidence="3" type="ORF">PGQ11_015128</name>
</gene>